<dbReference type="AlphaFoldDB" id="A0A177WVR3"/>
<proteinExistence type="inferred from homology"/>
<reference evidence="3 4" key="1">
    <citation type="submission" date="2006-10" db="EMBL/GenBank/DDBJ databases">
        <title>The Genome Sequence of Batrachochytrium dendrobatidis JEL423.</title>
        <authorList>
            <consortium name="The Broad Institute Genome Sequencing Platform"/>
            <person name="Birren B."/>
            <person name="Lander E."/>
            <person name="Galagan J."/>
            <person name="Cuomo C."/>
            <person name="Devon K."/>
            <person name="Jaffe D."/>
            <person name="Butler J."/>
            <person name="Alvarez P."/>
            <person name="Gnerre S."/>
            <person name="Grabherr M."/>
            <person name="Kleber M."/>
            <person name="Mauceli E."/>
            <person name="Brockman W."/>
            <person name="Young S."/>
            <person name="LaButti K."/>
            <person name="Sykes S."/>
            <person name="DeCaprio D."/>
            <person name="Crawford M."/>
            <person name="Koehrsen M."/>
            <person name="Engels R."/>
            <person name="Montgomery P."/>
            <person name="Pearson M."/>
            <person name="Howarth C."/>
            <person name="Larson L."/>
            <person name="White J."/>
            <person name="O'Leary S."/>
            <person name="Kodira C."/>
            <person name="Zeng Q."/>
            <person name="Yandava C."/>
            <person name="Alvarado L."/>
            <person name="Longcore J."/>
            <person name="James T."/>
        </authorList>
    </citation>
    <scope>NUCLEOTIDE SEQUENCE [LARGE SCALE GENOMIC DNA]</scope>
    <source>
        <strain evidence="3 4">JEL423</strain>
    </source>
</reference>
<dbReference type="InterPro" id="IPR007763">
    <property type="entry name" value="NDUFA12"/>
</dbReference>
<evidence type="ECO:0000256" key="1">
    <source>
        <dbReference type="ARBA" id="ARBA00007355"/>
    </source>
</evidence>
<feature type="compositionally biased region" description="Polar residues" evidence="2">
    <location>
        <begin position="131"/>
        <end position="150"/>
    </location>
</feature>
<dbReference type="Pfam" id="PF05071">
    <property type="entry name" value="NDUFA12"/>
    <property type="match status" value="1"/>
</dbReference>
<dbReference type="PANTHER" id="PTHR32470:SF2">
    <property type="entry name" value="NADH DEHYDROGENASE [UBIQUINONE] 1 ALPHA SUBCOMPLEX ASSEMBLY FACTOR 2"/>
    <property type="match status" value="1"/>
</dbReference>
<evidence type="ECO:0000313" key="3">
    <source>
        <dbReference type="EMBL" id="OAJ44149.1"/>
    </source>
</evidence>
<evidence type="ECO:0000256" key="2">
    <source>
        <dbReference type="SAM" id="MobiDB-lite"/>
    </source>
</evidence>
<feature type="region of interest" description="Disordered" evidence="2">
    <location>
        <begin position="131"/>
        <end position="157"/>
    </location>
</feature>
<reference evidence="3 4" key="2">
    <citation type="submission" date="2016-05" db="EMBL/GenBank/DDBJ databases">
        <title>Lineage-specific infection strategies underlie the spectrum of fungal disease in amphibians.</title>
        <authorList>
            <person name="Cuomo C.A."/>
            <person name="Farrer R.A."/>
            <person name="James T."/>
            <person name="Longcore J."/>
            <person name="Birren B."/>
        </authorList>
    </citation>
    <scope>NUCLEOTIDE SEQUENCE [LARGE SCALE GENOMIC DNA]</scope>
    <source>
        <strain evidence="3 4">JEL423</strain>
    </source>
</reference>
<dbReference type="GO" id="GO:0032981">
    <property type="term" value="P:mitochondrial respiratory chain complex I assembly"/>
    <property type="evidence" value="ECO:0007669"/>
    <property type="project" value="TreeGrafter"/>
</dbReference>
<dbReference type="EMBL" id="DS022311">
    <property type="protein sequence ID" value="OAJ44149.1"/>
    <property type="molecule type" value="Genomic_DNA"/>
</dbReference>
<protein>
    <submittedName>
        <fullName evidence="3">Uncharacterized protein</fullName>
    </submittedName>
</protein>
<dbReference type="VEuPathDB" id="FungiDB:BDEG_27415"/>
<organism evidence="3 4">
    <name type="scientific">Batrachochytrium dendrobatidis (strain JEL423)</name>
    <dbReference type="NCBI Taxonomy" id="403673"/>
    <lineage>
        <taxon>Eukaryota</taxon>
        <taxon>Fungi</taxon>
        <taxon>Fungi incertae sedis</taxon>
        <taxon>Chytridiomycota</taxon>
        <taxon>Chytridiomycota incertae sedis</taxon>
        <taxon>Chytridiomycetes</taxon>
        <taxon>Rhizophydiales</taxon>
        <taxon>Rhizophydiales incertae sedis</taxon>
        <taxon>Batrachochytrium</taxon>
    </lineage>
</organism>
<dbReference type="PANTHER" id="PTHR32470">
    <property type="entry name" value="ADH DEHYDROGENASE [UBIQUINONE] 1 ALPHA SUBCOMPLEX ASSEMBLY FACTOR 2"/>
    <property type="match status" value="1"/>
</dbReference>
<gene>
    <name evidence="3" type="ORF">BDEG_27415</name>
</gene>
<comment type="similarity">
    <text evidence="1">Belongs to the complex I NDUFA12 subunit family.</text>
</comment>
<accession>A0A177WVR3</accession>
<dbReference type="InterPro" id="IPR052618">
    <property type="entry name" value="ComplexI_NDUFA12"/>
</dbReference>
<name>A0A177WVR3_BATDL</name>
<dbReference type="GO" id="GO:0005739">
    <property type="term" value="C:mitochondrion"/>
    <property type="evidence" value="ECO:0007669"/>
    <property type="project" value="TreeGrafter"/>
</dbReference>
<dbReference type="OrthoDB" id="10255576at2759"/>
<sequence length="190" mass="22310">MLRRLFNKIKVINQPWKATRYVGSDLEGNMYFEGPPVREGISLPRRSIEYADGRSNISQYEPNAIPIQWQAWLRHTRETAPTVQELQDEIARRLYIQKRALEIQEQENALLENERIQQDRLPLTNLESKDATTSNMNHTKSHTDAQQRNPSGKYHPFDKDGMRSLIIMYELNIDDFVPESWQPNTKSISR</sequence>
<dbReference type="STRING" id="403673.A0A177WVR3"/>
<evidence type="ECO:0000313" key="4">
    <source>
        <dbReference type="Proteomes" id="UP000077115"/>
    </source>
</evidence>
<dbReference type="Proteomes" id="UP000077115">
    <property type="component" value="Unassembled WGS sequence"/>
</dbReference>
<dbReference type="GO" id="GO:0045271">
    <property type="term" value="C:respiratory chain complex I"/>
    <property type="evidence" value="ECO:0007669"/>
    <property type="project" value="InterPro"/>
</dbReference>